<organism evidence="1 2">
    <name type="scientific">Marinoscillum furvescens DSM 4134</name>
    <dbReference type="NCBI Taxonomy" id="1122208"/>
    <lineage>
        <taxon>Bacteria</taxon>
        <taxon>Pseudomonadati</taxon>
        <taxon>Bacteroidota</taxon>
        <taxon>Cytophagia</taxon>
        <taxon>Cytophagales</taxon>
        <taxon>Reichenbachiellaceae</taxon>
        <taxon>Marinoscillum</taxon>
    </lineage>
</organism>
<dbReference type="Gene3D" id="3.40.50.2000">
    <property type="entry name" value="Glycogen Phosphorylase B"/>
    <property type="match status" value="1"/>
</dbReference>
<gene>
    <name evidence="1" type="ORF">C7460_108172</name>
</gene>
<comment type="caution">
    <text evidence="1">The sequence shown here is derived from an EMBL/GenBank/DDBJ whole genome shotgun (WGS) entry which is preliminary data.</text>
</comment>
<keyword evidence="2" id="KW-1185">Reference proteome</keyword>
<evidence type="ECO:0000313" key="1">
    <source>
        <dbReference type="EMBL" id="RED99550.1"/>
    </source>
</evidence>
<proteinExistence type="predicted"/>
<dbReference type="EMBL" id="QREG01000008">
    <property type="protein sequence ID" value="RED99550.1"/>
    <property type="molecule type" value="Genomic_DNA"/>
</dbReference>
<sequence length="431" mass="50458">MKKILIISCFTLPADVIASYRTMAYLKHFKTFGYEPTVLTHYGGMKAQKEVTFEDYEYGRIIRIPNEPSLFGNIVRLFERIPIINKISILARWAMGYLDASSDSIDSYYNMKAYCVNLLDIRQYDLMIGIFSPHHHLKLCYQLHMRFQIPYVLDFRDLWSNRIMARNYHPNITERFQDLLDGYYWKKWLSKALFFTITSEPWKARLERLTPVKGYLITNGFEEESFTLQPSELHDEFVVLHAGSLYEHQKINIFLAGVKQFIETCKPINFKVKFIGGDRSSGIEGDRFGFMHAPVKRIRRYLNADYCDVTHRVDKKIILRMMSSSQLLLFLGHSEIEGWYSGKIFDYLASRRPILLVPDDSSVVSKLIKETKSGFIANTPERVYMCLQLAYSQWKANGNFRYSGDEEEILKYSRKSQVKNMSALLDKHLIS</sequence>
<dbReference type="AlphaFoldDB" id="A0A3D9L419"/>
<evidence type="ECO:0000313" key="2">
    <source>
        <dbReference type="Proteomes" id="UP000256779"/>
    </source>
</evidence>
<dbReference type="RefSeq" id="WP_147302911.1">
    <property type="nucleotide sequence ID" value="NZ_QREG01000008.1"/>
</dbReference>
<evidence type="ECO:0008006" key="3">
    <source>
        <dbReference type="Google" id="ProtNLM"/>
    </source>
</evidence>
<name>A0A3D9L419_MARFU</name>
<protein>
    <recommendedName>
        <fullName evidence="3">Glycosyltransferase involved in cell wall biosynthesis</fullName>
    </recommendedName>
</protein>
<dbReference type="Proteomes" id="UP000256779">
    <property type="component" value="Unassembled WGS sequence"/>
</dbReference>
<dbReference type="OrthoDB" id="9794575at2"/>
<accession>A0A3D9L419</accession>
<reference evidence="1 2" key="1">
    <citation type="submission" date="2018-07" db="EMBL/GenBank/DDBJ databases">
        <title>Genomic Encyclopedia of Type Strains, Phase IV (KMG-IV): sequencing the most valuable type-strain genomes for metagenomic binning, comparative biology and taxonomic classification.</title>
        <authorList>
            <person name="Goeker M."/>
        </authorList>
    </citation>
    <scope>NUCLEOTIDE SEQUENCE [LARGE SCALE GENOMIC DNA]</scope>
    <source>
        <strain evidence="1 2">DSM 4134</strain>
    </source>
</reference>
<dbReference type="SUPFAM" id="SSF53756">
    <property type="entry name" value="UDP-Glycosyltransferase/glycogen phosphorylase"/>
    <property type="match status" value="1"/>
</dbReference>